<feature type="compositionally biased region" description="Basic and acidic residues" evidence="2">
    <location>
        <begin position="438"/>
        <end position="450"/>
    </location>
</feature>
<proteinExistence type="inferred from homology"/>
<feature type="domain" description="Beta-lactamase-related" evidence="4">
    <location>
        <begin position="56"/>
        <end position="388"/>
    </location>
</feature>
<dbReference type="AlphaFoldDB" id="A0AAV9JNN0"/>
<evidence type="ECO:0000313" key="6">
    <source>
        <dbReference type="Proteomes" id="UP001324427"/>
    </source>
</evidence>
<dbReference type="InterPro" id="IPR050491">
    <property type="entry name" value="AmpC-like"/>
</dbReference>
<feature type="chain" id="PRO_5043608855" description="Beta-lactamase-related domain-containing protein" evidence="3">
    <location>
        <begin position="24"/>
        <end position="606"/>
    </location>
</feature>
<comment type="caution">
    <text evidence="5">The sequence shown here is derived from an EMBL/GenBank/DDBJ whole genome shotgun (WGS) entry which is preliminary data.</text>
</comment>
<dbReference type="EMBL" id="JAVFHQ010000012">
    <property type="protein sequence ID" value="KAK4546995.1"/>
    <property type="molecule type" value="Genomic_DNA"/>
</dbReference>
<gene>
    <name evidence="5" type="ORF">LTR36_001215</name>
</gene>
<evidence type="ECO:0000256" key="2">
    <source>
        <dbReference type="SAM" id="MobiDB-lite"/>
    </source>
</evidence>
<protein>
    <recommendedName>
        <fullName evidence="4">Beta-lactamase-related domain-containing protein</fullName>
    </recommendedName>
</protein>
<keyword evidence="6" id="KW-1185">Reference proteome</keyword>
<reference evidence="5 6" key="1">
    <citation type="submission" date="2021-11" db="EMBL/GenBank/DDBJ databases">
        <title>Black yeast isolated from Biological Soil Crust.</title>
        <authorList>
            <person name="Kurbessoian T."/>
        </authorList>
    </citation>
    <scope>NUCLEOTIDE SEQUENCE [LARGE SCALE GENOMIC DNA]</scope>
    <source>
        <strain evidence="5 6">CCFEE 5522</strain>
    </source>
</reference>
<evidence type="ECO:0000256" key="1">
    <source>
        <dbReference type="ARBA" id="ARBA00038215"/>
    </source>
</evidence>
<feature type="region of interest" description="Disordered" evidence="2">
    <location>
        <begin position="438"/>
        <end position="460"/>
    </location>
</feature>
<comment type="similarity">
    <text evidence="1">Belongs to the peptidase S12 family.</text>
</comment>
<evidence type="ECO:0000256" key="3">
    <source>
        <dbReference type="SAM" id="SignalP"/>
    </source>
</evidence>
<name>A0AAV9JNN0_9PEZI</name>
<dbReference type="PANTHER" id="PTHR46825:SF9">
    <property type="entry name" value="BETA-LACTAMASE-RELATED DOMAIN-CONTAINING PROTEIN"/>
    <property type="match status" value="1"/>
</dbReference>
<dbReference type="InterPro" id="IPR012338">
    <property type="entry name" value="Beta-lactam/transpept-like"/>
</dbReference>
<organism evidence="5 6">
    <name type="scientific">Oleoguttula mirabilis</name>
    <dbReference type="NCBI Taxonomy" id="1507867"/>
    <lineage>
        <taxon>Eukaryota</taxon>
        <taxon>Fungi</taxon>
        <taxon>Dikarya</taxon>
        <taxon>Ascomycota</taxon>
        <taxon>Pezizomycotina</taxon>
        <taxon>Dothideomycetes</taxon>
        <taxon>Dothideomycetidae</taxon>
        <taxon>Mycosphaerellales</taxon>
        <taxon>Teratosphaeriaceae</taxon>
        <taxon>Oleoguttula</taxon>
    </lineage>
</organism>
<dbReference type="Proteomes" id="UP001324427">
    <property type="component" value="Unassembled WGS sequence"/>
</dbReference>
<dbReference type="Gene3D" id="3.40.710.10">
    <property type="entry name" value="DD-peptidase/beta-lactamase superfamily"/>
    <property type="match status" value="1"/>
</dbReference>
<sequence>MNDHGNACIAVVVALSLAGGACTSTPQLQQPLQPEEAPYFDKAFEEFVLDTIGAWHMPGLSIAVVDGENVYSKGYGYAVLPDIEATADTQYFTGSTTKAFTAAAVAQLVHDAENYPDLHWTSPINQHIRNDFVLADDYITAHTTLEDALSHRSGLPRHDFILGQQNDTLSDIVQRMRYLPMTAAPRTTWQYCNLMFAAMTDFLQAVTGMQLEKLLRQRFWGPLGMDSTSFALPASEKDGSRLARGYYWDESAEGASAEGRYVAEPYVDLLPISGAGATISTVNDYALWIKSLLHAADHEKPANKSSPVSHGLFRDLINPRTIVGDYSGSNDDYAFAAPAVYSLGWISARVLGEVVITHGGGVPGFGTDLFLVPGKAFGFVLMGNTAGTSNVAESVVASRLLTSKILGSNVAMGEVGGIRGRVEKQLRGLSQLTLPAHSRQDSIAKHKATDEVTAGTDKATDDVKAGSLPLPGSIQDYSGLYTHRAYGVLNFTVVPNSQHPARPSIEALTIRMWPEKIRLVHITDTVFELRTYVGHGMGDYTAEVDDAVVWEYQPDDVKAIFKFGLDGEVVETLGMELEERMIEVAREKGERYWKEGMVWFERVLQV</sequence>
<dbReference type="Pfam" id="PF00144">
    <property type="entry name" value="Beta-lactamase"/>
    <property type="match status" value="1"/>
</dbReference>
<evidence type="ECO:0000313" key="5">
    <source>
        <dbReference type="EMBL" id="KAK4546995.1"/>
    </source>
</evidence>
<keyword evidence="3" id="KW-0732">Signal</keyword>
<dbReference type="PANTHER" id="PTHR46825">
    <property type="entry name" value="D-ALANYL-D-ALANINE-CARBOXYPEPTIDASE/ENDOPEPTIDASE AMPH"/>
    <property type="match status" value="1"/>
</dbReference>
<dbReference type="SUPFAM" id="SSF56601">
    <property type="entry name" value="beta-lactamase/transpeptidase-like"/>
    <property type="match status" value="1"/>
</dbReference>
<dbReference type="InterPro" id="IPR001466">
    <property type="entry name" value="Beta-lactam-related"/>
</dbReference>
<evidence type="ECO:0000259" key="4">
    <source>
        <dbReference type="Pfam" id="PF00144"/>
    </source>
</evidence>
<accession>A0AAV9JNN0</accession>
<feature type="signal peptide" evidence="3">
    <location>
        <begin position="1"/>
        <end position="23"/>
    </location>
</feature>